<keyword evidence="5" id="KW-0597">Phosphoprotein</keyword>
<organism evidence="20 21">
    <name type="scientific">Methylobacterium oryzae</name>
    <dbReference type="NCBI Taxonomy" id="334852"/>
    <lineage>
        <taxon>Bacteria</taxon>
        <taxon>Pseudomonadati</taxon>
        <taxon>Pseudomonadota</taxon>
        <taxon>Alphaproteobacteria</taxon>
        <taxon>Hyphomicrobiales</taxon>
        <taxon>Methylobacteriaceae</taxon>
        <taxon>Methylobacterium</taxon>
    </lineage>
</organism>
<keyword evidence="21" id="KW-1185">Reference proteome</keyword>
<evidence type="ECO:0000256" key="7">
    <source>
        <dbReference type="ARBA" id="ARBA00022630"/>
    </source>
</evidence>
<dbReference type="InterPro" id="IPR013655">
    <property type="entry name" value="PAS_fold_3"/>
</dbReference>
<dbReference type="InterPro" id="IPR036890">
    <property type="entry name" value="HATPase_C_sf"/>
</dbReference>
<dbReference type="CDD" id="cd00130">
    <property type="entry name" value="PAS"/>
    <property type="match status" value="3"/>
</dbReference>
<keyword evidence="7" id="KW-0285">Flavoprotein</keyword>
<evidence type="ECO:0000256" key="13">
    <source>
        <dbReference type="ARBA" id="ARBA00022840"/>
    </source>
</evidence>
<evidence type="ECO:0000313" key="20">
    <source>
        <dbReference type="EMBL" id="MEE7489237.1"/>
    </source>
</evidence>
<evidence type="ECO:0000256" key="11">
    <source>
        <dbReference type="ARBA" id="ARBA00022741"/>
    </source>
</evidence>
<evidence type="ECO:0000256" key="10">
    <source>
        <dbReference type="ARBA" id="ARBA00022737"/>
    </source>
</evidence>
<evidence type="ECO:0000259" key="18">
    <source>
        <dbReference type="PROSITE" id="PS50112"/>
    </source>
</evidence>
<keyword evidence="4" id="KW-0600">Photoreceptor protein</keyword>
<evidence type="ECO:0000256" key="9">
    <source>
        <dbReference type="ARBA" id="ARBA00022679"/>
    </source>
</evidence>
<comment type="caution">
    <text evidence="20">The sequence shown here is derived from an EMBL/GenBank/DDBJ whole genome shotgun (WGS) entry which is preliminary data.</text>
</comment>
<evidence type="ECO:0000256" key="12">
    <source>
        <dbReference type="ARBA" id="ARBA00022777"/>
    </source>
</evidence>
<dbReference type="InterPro" id="IPR013656">
    <property type="entry name" value="PAS_4"/>
</dbReference>
<evidence type="ECO:0000313" key="21">
    <source>
        <dbReference type="Proteomes" id="UP001355206"/>
    </source>
</evidence>
<keyword evidence="11" id="KW-0547">Nucleotide-binding</keyword>
<evidence type="ECO:0000256" key="3">
    <source>
        <dbReference type="ARBA" id="ARBA00021740"/>
    </source>
</evidence>
<dbReference type="SMART" id="SM00086">
    <property type="entry name" value="PAC"/>
    <property type="match status" value="3"/>
</dbReference>
<dbReference type="InterPro" id="IPR001610">
    <property type="entry name" value="PAC"/>
</dbReference>
<dbReference type="SMART" id="SM00911">
    <property type="entry name" value="HWE_HK"/>
    <property type="match status" value="1"/>
</dbReference>
<evidence type="ECO:0000256" key="15">
    <source>
        <dbReference type="ARBA" id="ARBA00023026"/>
    </source>
</evidence>
<keyword evidence="16" id="KW-0675">Receptor</keyword>
<dbReference type="PROSITE" id="PS50113">
    <property type="entry name" value="PAC"/>
    <property type="match status" value="3"/>
</dbReference>
<keyword evidence="14" id="KW-0157">Chromophore</keyword>
<dbReference type="InterPro" id="IPR035965">
    <property type="entry name" value="PAS-like_dom_sf"/>
</dbReference>
<dbReference type="Pfam" id="PF08447">
    <property type="entry name" value="PAS_3"/>
    <property type="match status" value="2"/>
</dbReference>
<keyword evidence="12" id="KW-0418">Kinase</keyword>
<dbReference type="PROSITE" id="PS50112">
    <property type="entry name" value="PAS"/>
    <property type="match status" value="2"/>
</dbReference>
<evidence type="ECO:0000256" key="16">
    <source>
        <dbReference type="ARBA" id="ARBA00023170"/>
    </source>
</evidence>
<feature type="domain" description="PAS" evidence="18">
    <location>
        <begin position="159"/>
        <end position="229"/>
    </location>
</feature>
<feature type="coiled-coil region" evidence="17">
    <location>
        <begin position="7"/>
        <end position="37"/>
    </location>
</feature>
<comment type="catalytic activity">
    <reaction evidence="1">
        <text>ATP + protein L-histidine = ADP + protein N-phospho-L-histidine.</text>
        <dbReference type="EC" id="2.7.13.3"/>
    </reaction>
</comment>
<dbReference type="InterPro" id="IPR011102">
    <property type="entry name" value="Sig_transdc_His_kinase_HWE"/>
</dbReference>
<evidence type="ECO:0000256" key="1">
    <source>
        <dbReference type="ARBA" id="ARBA00000085"/>
    </source>
</evidence>
<sequence length="893" mass="99539">MDDHATIADLERRLAAAEAALREKADVEAALRQSEELRRIAVEGGRMGTWRWDLRDALIWGDAAFLGLWGFPPSDDPRPLSDFTVRMSPQGRGEMGEMVTRAIAAGQEFDGQLAVVAGLTIGHWVRWRGRADQERPWIVNGVSFDVTDQQLKGERLTESEARHRLLIESWTQAVWETDAHGVVTADSPSWRAYTGQTLEAWLGHGWLDAIHPYDRAYAERQWREAVAAQGLVNAEFRLRAPDGGWRWTNVRAAPVRDARGHVEKWVGMNIDIDARKRTETALRDSEARLSAAFASVPAGIAVIDIDGKVVIANDEYRRFLPNGTMPSRGPDRGDRWRAWDDGRLIAPHDYPGSRALRGDRVVPGLEMLFVDDGGRSFWTNVATAPTFDAAGQVTGFVSVISDITERKEAREAARRAEEAYRDALERQVHVRTVELTASRDLLQATMDSSMDMIQVFAAIRDASGEIVDFRWLLNNHTSESRYGDVRGQSLLERNPGVVQEGIFDAFKRVTETGVPSSAERHYVHEQFDGWFFQSAVKLGDGVATTTKEITAWKAAQAEVLRLQEEMAQAKVHESEERLRQFGEASSDVLWMRDAETLQWIYFTPAFETIYGLDRETALRGDNMSGWLDLIVPEDRQAVLDNIRQVRAGGPAAFEYRIRRRGDGAVRWIRDTDFPMCDAAGRVRWLGGVGRDITEEKAAAQRQAILVNELQHRARNLLGIVAALADRTVRQGGSVEAFEERLQALGRAQGLLSQGGSDTVAVGRLVRTELAAHVDGAADRVRVAGPELLLRARQVQNFALALHELTTNAVKYGALKADTGRLSVTWAIVIDDRGGRRLTLNWVEEGVAIDPDTVIRRGYGTELIQEALAYALRAEVDYTLGADGVRCRIDMPVA</sequence>
<dbReference type="Pfam" id="PF07536">
    <property type="entry name" value="HWE_HK"/>
    <property type="match status" value="1"/>
</dbReference>
<dbReference type="NCBIfam" id="TIGR00229">
    <property type="entry name" value="sensory_box"/>
    <property type="match status" value="3"/>
</dbReference>
<evidence type="ECO:0000256" key="8">
    <source>
        <dbReference type="ARBA" id="ARBA00022643"/>
    </source>
</evidence>
<keyword evidence="15" id="KW-0843">Virulence</keyword>
<dbReference type="PANTHER" id="PTHR41523:SF8">
    <property type="entry name" value="ETHYLENE RESPONSE SENSOR PROTEIN"/>
    <property type="match status" value="1"/>
</dbReference>
<evidence type="ECO:0000256" key="6">
    <source>
        <dbReference type="ARBA" id="ARBA00022606"/>
    </source>
</evidence>
<feature type="domain" description="PAS" evidence="18">
    <location>
        <begin position="574"/>
        <end position="649"/>
    </location>
</feature>
<name>A0ABU7THM1_9HYPH</name>
<dbReference type="InterPro" id="IPR000700">
    <property type="entry name" value="PAS-assoc_C"/>
</dbReference>
<dbReference type="Gene3D" id="3.30.450.20">
    <property type="entry name" value="PAS domain"/>
    <property type="match status" value="5"/>
</dbReference>
<evidence type="ECO:0000256" key="4">
    <source>
        <dbReference type="ARBA" id="ARBA00022543"/>
    </source>
</evidence>
<dbReference type="InterPro" id="IPR000014">
    <property type="entry name" value="PAS"/>
</dbReference>
<protein>
    <recommendedName>
        <fullName evidence="3">Blue-light-activated histidine kinase</fullName>
        <ecNumber evidence="2">2.7.13.3</ecNumber>
    </recommendedName>
</protein>
<dbReference type="Gene3D" id="3.30.565.10">
    <property type="entry name" value="Histidine kinase-like ATPase, C-terminal domain"/>
    <property type="match status" value="1"/>
</dbReference>
<keyword evidence="6" id="KW-0716">Sensory transduction</keyword>
<keyword evidence="13" id="KW-0067">ATP-binding</keyword>
<dbReference type="PANTHER" id="PTHR41523">
    <property type="entry name" value="TWO-COMPONENT SYSTEM SENSOR PROTEIN"/>
    <property type="match status" value="1"/>
</dbReference>
<dbReference type="EC" id="2.7.13.3" evidence="2"/>
<proteinExistence type="predicted"/>
<keyword evidence="17" id="KW-0175">Coiled coil</keyword>
<evidence type="ECO:0000259" key="19">
    <source>
        <dbReference type="PROSITE" id="PS50113"/>
    </source>
</evidence>
<feature type="domain" description="PAC" evidence="19">
    <location>
        <begin position="363"/>
        <end position="415"/>
    </location>
</feature>
<dbReference type="RefSeq" id="WP_331300562.1">
    <property type="nucleotide sequence ID" value="NZ_MLCA01000001.1"/>
</dbReference>
<evidence type="ECO:0000256" key="17">
    <source>
        <dbReference type="SAM" id="Coils"/>
    </source>
</evidence>
<feature type="domain" description="PAC" evidence="19">
    <location>
        <begin position="232"/>
        <end position="284"/>
    </location>
</feature>
<dbReference type="EMBL" id="MLCA01000001">
    <property type="protein sequence ID" value="MEE7489237.1"/>
    <property type="molecule type" value="Genomic_DNA"/>
</dbReference>
<evidence type="ECO:0000256" key="14">
    <source>
        <dbReference type="ARBA" id="ARBA00022991"/>
    </source>
</evidence>
<accession>A0ABU7THM1</accession>
<keyword evidence="8" id="KW-0288">FMN</keyword>
<keyword evidence="10" id="KW-0677">Repeat</keyword>
<dbReference type="SUPFAM" id="SSF55785">
    <property type="entry name" value="PYP-like sensor domain (PAS domain)"/>
    <property type="match status" value="4"/>
</dbReference>
<evidence type="ECO:0000256" key="2">
    <source>
        <dbReference type="ARBA" id="ARBA00012438"/>
    </source>
</evidence>
<evidence type="ECO:0000256" key="5">
    <source>
        <dbReference type="ARBA" id="ARBA00022553"/>
    </source>
</evidence>
<reference evidence="20 21" key="1">
    <citation type="journal article" date="2012" name="Genet. Mol. Biol.">
        <title>Analysis of 16S rRNA and mxaF genes revealing insights into Methylobacterium niche-specific plant association.</title>
        <authorList>
            <person name="Dourado M.N."/>
            <person name="Andreote F.D."/>
            <person name="Dini-Andreote F."/>
            <person name="Conti R."/>
            <person name="Araujo J.M."/>
            <person name="Araujo W.L."/>
        </authorList>
    </citation>
    <scope>NUCLEOTIDE SEQUENCE [LARGE SCALE GENOMIC DNA]</scope>
    <source>
        <strain evidence="20 21">TC3-10</strain>
    </source>
</reference>
<feature type="domain" description="PAC" evidence="19">
    <location>
        <begin position="651"/>
        <end position="704"/>
    </location>
</feature>
<dbReference type="Proteomes" id="UP001355206">
    <property type="component" value="Unassembled WGS sequence"/>
</dbReference>
<gene>
    <name evidence="20" type="ORF">MOTC310_01585</name>
</gene>
<dbReference type="SMART" id="SM00091">
    <property type="entry name" value="PAS"/>
    <property type="match status" value="4"/>
</dbReference>
<keyword evidence="9" id="KW-0808">Transferase</keyword>
<dbReference type="Pfam" id="PF08448">
    <property type="entry name" value="PAS_4"/>
    <property type="match status" value="1"/>
</dbReference>